<sequence>SDRTTIFGEFIDELDRETLILFANYMVKMNKKMEQEAIGHSSMRMEAFFDSVRPTAHA</sequence>
<dbReference type="AlphaFoldDB" id="X0UCW2"/>
<comment type="caution">
    <text evidence="1">The sequence shown here is derived from an EMBL/GenBank/DDBJ whole genome shotgun (WGS) entry which is preliminary data.</text>
</comment>
<proteinExistence type="predicted"/>
<protein>
    <submittedName>
        <fullName evidence="1">Uncharacterized protein</fullName>
    </submittedName>
</protein>
<dbReference type="EMBL" id="BARS01024071">
    <property type="protein sequence ID" value="GAG03614.1"/>
    <property type="molecule type" value="Genomic_DNA"/>
</dbReference>
<accession>X0UCW2</accession>
<name>X0UCW2_9ZZZZ</name>
<reference evidence="1" key="1">
    <citation type="journal article" date="2014" name="Front. Microbiol.">
        <title>High frequency of phylogenetically diverse reductive dehalogenase-homologous genes in deep subseafloor sedimentary metagenomes.</title>
        <authorList>
            <person name="Kawai M."/>
            <person name="Futagami T."/>
            <person name="Toyoda A."/>
            <person name="Takaki Y."/>
            <person name="Nishi S."/>
            <person name="Hori S."/>
            <person name="Arai W."/>
            <person name="Tsubouchi T."/>
            <person name="Morono Y."/>
            <person name="Uchiyama I."/>
            <person name="Ito T."/>
            <person name="Fujiyama A."/>
            <person name="Inagaki F."/>
            <person name="Takami H."/>
        </authorList>
    </citation>
    <scope>NUCLEOTIDE SEQUENCE</scope>
    <source>
        <strain evidence="1">Expedition CK06-06</strain>
    </source>
</reference>
<gene>
    <name evidence="1" type="ORF">S01H1_38259</name>
</gene>
<evidence type="ECO:0000313" key="1">
    <source>
        <dbReference type="EMBL" id="GAG03614.1"/>
    </source>
</evidence>
<feature type="non-terminal residue" evidence="1">
    <location>
        <position position="1"/>
    </location>
</feature>
<organism evidence="1">
    <name type="scientific">marine sediment metagenome</name>
    <dbReference type="NCBI Taxonomy" id="412755"/>
    <lineage>
        <taxon>unclassified sequences</taxon>
        <taxon>metagenomes</taxon>
        <taxon>ecological metagenomes</taxon>
    </lineage>
</organism>